<dbReference type="AlphaFoldDB" id="A0A9N7PK32"/>
<dbReference type="NCBIfam" id="NF010191">
    <property type="entry name" value="PRK13670.1"/>
    <property type="match status" value="1"/>
</dbReference>
<evidence type="ECO:0000313" key="3">
    <source>
        <dbReference type="EMBL" id="AYE33106.1"/>
    </source>
</evidence>
<keyword evidence="2" id="KW-0820">tRNA-binding</keyword>
<dbReference type="GO" id="GO:0000049">
    <property type="term" value="F:tRNA binding"/>
    <property type="evidence" value="ECO:0007669"/>
    <property type="project" value="UniProtKB-KW"/>
</dbReference>
<evidence type="ECO:0000256" key="2">
    <source>
        <dbReference type="HAMAP-Rule" id="MF_01539"/>
    </source>
</evidence>
<dbReference type="SUPFAM" id="SSF52374">
    <property type="entry name" value="Nucleotidylyl transferase"/>
    <property type="match status" value="1"/>
</dbReference>
<dbReference type="KEGG" id="csep:CP523_00870"/>
<dbReference type="InterPro" id="IPR008513">
    <property type="entry name" value="tRNA(Met)_cyd_acetate_ligase"/>
</dbReference>
<keyword evidence="2" id="KW-0436">Ligase</keyword>
<dbReference type="GO" id="GO:0006400">
    <property type="term" value="P:tRNA modification"/>
    <property type="evidence" value="ECO:0007669"/>
    <property type="project" value="UniProtKB-UniRule"/>
</dbReference>
<feature type="binding site" evidence="2">
    <location>
        <position position="189"/>
    </location>
    <ligand>
        <name>ATP</name>
        <dbReference type="ChEBI" id="CHEBI:30616"/>
    </ligand>
</feature>
<sequence>MNITGIITEYNPFHSGHLYHLNSAKEITNCDGVICIMSGNFIQRGAPAIIDKWARAEMAIENGVDLVIELPSFYALSSAEIFAKGSVTILDSLGVVNSIFFGSESGNIEELINISKILAYEPLEFKNLLKSNLKKGITYAKARENSLKEFTNNIDISKILNNSNNILGIEYIKTLIRLNSNINPLTLTRVGGTYNDKTLNNDFSSATSIRESIKNSGSLNDIKSSMPYKSYEILKNLKDNNYEFVFEEKMFNLIKYKLISNCVKFNNLLDISEGLDKKILKEIYVSNSFKELLFNIKSKRYTYTKISRILTKIFIGLDLFDSNQLLNTENLYARILAFNSNGKFILKEMKNKSSIPIITKLPRNIDNPLLNLDIQSTKCYSILNNKLNPLSDYLKSPIIKH</sequence>
<feature type="binding site" evidence="2">
    <location>
        <position position="164"/>
    </location>
    <ligand>
        <name>ATP</name>
        <dbReference type="ChEBI" id="CHEBI:30616"/>
    </ligand>
</feature>
<gene>
    <name evidence="2" type="primary">tmcAL</name>
    <name evidence="3" type="ORF">CP523_00870</name>
</gene>
<comment type="subcellular location">
    <subcellularLocation>
        <location evidence="2">Cytoplasm</location>
    </subcellularLocation>
</comment>
<dbReference type="Proteomes" id="UP000280586">
    <property type="component" value="Chromosome"/>
</dbReference>
<dbReference type="GeneID" id="303559227"/>
<dbReference type="InterPro" id="IPR014729">
    <property type="entry name" value="Rossmann-like_a/b/a_fold"/>
</dbReference>
<keyword evidence="1 2" id="KW-0819">tRNA processing</keyword>
<dbReference type="PANTHER" id="PTHR37825">
    <property type="entry name" value="TRNA(MET) CYTIDINE ACETATE LIGASE"/>
    <property type="match status" value="1"/>
</dbReference>
<comment type="catalytic activity">
    <reaction evidence="2">
        <text>cytidine(34) in elongator tRNA(Met) + acetate + ATP = N(4)-acetylcytidine(34) in elongator tRNA(Met) + AMP + diphosphate</text>
        <dbReference type="Rhea" id="RHEA:58144"/>
        <dbReference type="Rhea" id="RHEA-COMP:10693"/>
        <dbReference type="Rhea" id="RHEA-COMP:10694"/>
        <dbReference type="ChEBI" id="CHEBI:30089"/>
        <dbReference type="ChEBI" id="CHEBI:30616"/>
        <dbReference type="ChEBI" id="CHEBI:33019"/>
        <dbReference type="ChEBI" id="CHEBI:74900"/>
        <dbReference type="ChEBI" id="CHEBI:82748"/>
        <dbReference type="ChEBI" id="CHEBI:456215"/>
    </reaction>
</comment>
<feature type="binding site" evidence="2">
    <location>
        <begin position="7"/>
        <end position="20"/>
    </location>
    <ligand>
        <name>ATP</name>
        <dbReference type="ChEBI" id="CHEBI:30616"/>
    </ligand>
</feature>
<evidence type="ECO:0000313" key="4">
    <source>
        <dbReference type="Proteomes" id="UP000280586"/>
    </source>
</evidence>
<dbReference type="RefSeq" id="WP_120140416.1">
    <property type="nucleotide sequence ID" value="NZ_CP023671.1"/>
</dbReference>
<evidence type="ECO:0000256" key="1">
    <source>
        <dbReference type="ARBA" id="ARBA00022694"/>
    </source>
</evidence>
<keyword evidence="2" id="KW-0963">Cytoplasm</keyword>
<dbReference type="EC" id="6.3.4.-" evidence="2"/>
<dbReference type="Gene3D" id="3.40.50.620">
    <property type="entry name" value="HUPs"/>
    <property type="match status" value="1"/>
</dbReference>
<reference evidence="3 4" key="1">
    <citation type="submission" date="2017-09" db="EMBL/GenBank/DDBJ databases">
        <authorList>
            <person name="Thomas P."/>
            <person name="Seyboldt C."/>
        </authorList>
    </citation>
    <scope>NUCLEOTIDE SEQUENCE [LARGE SCALE GENOMIC DNA]</scope>
    <source>
        <strain evidence="3 4">DSM 7534</strain>
    </source>
</reference>
<keyword evidence="2" id="KW-0547">Nucleotide-binding</keyword>
<keyword evidence="2" id="KW-0067">ATP-binding</keyword>
<proteinExistence type="inferred from homology"/>
<dbReference type="GO" id="GO:0016879">
    <property type="term" value="F:ligase activity, forming carbon-nitrogen bonds"/>
    <property type="evidence" value="ECO:0007669"/>
    <property type="project" value="UniProtKB-UniRule"/>
</dbReference>
<name>A0A9N7PK32_CLOSE</name>
<dbReference type="GO" id="GO:0005737">
    <property type="term" value="C:cytoplasm"/>
    <property type="evidence" value="ECO:0007669"/>
    <property type="project" value="UniProtKB-SubCell"/>
</dbReference>
<comment type="similarity">
    <text evidence="2">Belongs to the TmcAL family.</text>
</comment>
<accession>A0A9N7PK32</accession>
<dbReference type="GO" id="GO:0005524">
    <property type="term" value="F:ATP binding"/>
    <property type="evidence" value="ECO:0007669"/>
    <property type="project" value="UniProtKB-KW"/>
</dbReference>
<dbReference type="PANTHER" id="PTHR37825:SF1">
    <property type="entry name" value="TRNA(MET) CYTIDINE ACETATE LIGASE"/>
    <property type="match status" value="1"/>
</dbReference>
<organism evidence="3 4">
    <name type="scientific">Clostridium septicum</name>
    <dbReference type="NCBI Taxonomy" id="1504"/>
    <lineage>
        <taxon>Bacteria</taxon>
        <taxon>Bacillati</taxon>
        <taxon>Bacillota</taxon>
        <taxon>Clostridia</taxon>
        <taxon>Eubacteriales</taxon>
        <taxon>Clostridiaceae</taxon>
        <taxon>Clostridium</taxon>
    </lineage>
</organism>
<comment type="caution">
    <text evidence="2">Lacks conserved residue(s) required for the propagation of feature annotation.</text>
</comment>
<feature type="binding site" evidence="2">
    <location>
        <position position="102"/>
    </location>
    <ligand>
        <name>ATP</name>
        <dbReference type="ChEBI" id="CHEBI:30616"/>
    </ligand>
</feature>
<dbReference type="HAMAP" id="MF_01539">
    <property type="entry name" value="TmcAL"/>
    <property type="match status" value="1"/>
</dbReference>
<dbReference type="EMBL" id="CP023671">
    <property type="protein sequence ID" value="AYE33106.1"/>
    <property type="molecule type" value="Genomic_DNA"/>
</dbReference>
<protein>
    <recommendedName>
        <fullName evidence="2">tRNA(Met) cytidine acetate ligase</fullName>
        <ecNumber evidence="2">6.3.4.-</ecNumber>
    </recommendedName>
</protein>
<comment type="function">
    <text evidence="2">Catalyzes the formation of N(4)-acetylcytidine (ac(4)C) at the wobble position of elongator tRNA(Met), using acetate and ATP as substrates. First activates an acetate ion to form acetyladenylate (Ac-AMP) and then transfers the acetyl group to tRNA to form ac(4)C34.</text>
</comment>
<dbReference type="Pfam" id="PF05636">
    <property type="entry name" value="HIGH_NTase1"/>
    <property type="match status" value="1"/>
</dbReference>
<keyword evidence="2" id="KW-0694">RNA-binding</keyword>